<dbReference type="InterPro" id="IPR029052">
    <property type="entry name" value="Metallo-depent_PP-like"/>
</dbReference>
<feature type="transmembrane region" description="Helical" evidence="1">
    <location>
        <begin position="1444"/>
        <end position="1463"/>
    </location>
</feature>
<dbReference type="PANTHER" id="PTHR34211:SF3">
    <property type="entry name" value="CALCINEURIN-LIKE METALLO-PHOSPHOESTERASE SUPERFAMILY PROTEIN"/>
    <property type="match status" value="1"/>
</dbReference>
<feature type="transmembrane region" description="Helical" evidence="1">
    <location>
        <begin position="749"/>
        <end position="765"/>
    </location>
</feature>
<protein>
    <recommendedName>
        <fullName evidence="2">Calcineurin-like phosphoesterase domain-containing protein</fullName>
    </recommendedName>
</protein>
<comment type="caution">
    <text evidence="3">The sequence shown here is derived from an EMBL/GenBank/DDBJ whole genome shotgun (WGS) entry which is preliminary data.</text>
</comment>
<feature type="transmembrane region" description="Helical" evidence="1">
    <location>
        <begin position="573"/>
        <end position="596"/>
    </location>
</feature>
<feature type="transmembrane region" description="Helical" evidence="1">
    <location>
        <begin position="1360"/>
        <end position="1379"/>
    </location>
</feature>
<dbReference type="PANTHER" id="PTHR34211">
    <property type="entry name" value="CALCINEURIN-LIKE METALLO-PHOSPHOESTERASE SUPERFAMILY PROTEIN"/>
    <property type="match status" value="1"/>
</dbReference>
<dbReference type="Proteomes" id="UP000315295">
    <property type="component" value="Unassembled WGS sequence"/>
</dbReference>
<reference evidence="3 4" key="1">
    <citation type="journal article" date="2019" name="G3 (Bethesda)">
        <title>Sequencing of a Wild Apple (Malus baccata) Genome Unravels the Differences Between Cultivated and Wild Apple Species Regarding Disease Resistance and Cold Tolerance.</title>
        <authorList>
            <person name="Chen X."/>
        </authorList>
    </citation>
    <scope>NUCLEOTIDE SEQUENCE [LARGE SCALE GENOMIC DNA]</scope>
    <source>
        <strain evidence="4">cv. Shandingzi</strain>
        <tissue evidence="3">Leaves</tissue>
    </source>
</reference>
<keyword evidence="4" id="KW-1185">Reference proteome</keyword>
<evidence type="ECO:0000259" key="2">
    <source>
        <dbReference type="Pfam" id="PF00149"/>
    </source>
</evidence>
<dbReference type="GO" id="GO:0016787">
    <property type="term" value="F:hydrolase activity"/>
    <property type="evidence" value="ECO:0007669"/>
    <property type="project" value="InterPro"/>
</dbReference>
<feature type="transmembrane region" description="Helical" evidence="1">
    <location>
        <begin position="802"/>
        <end position="827"/>
    </location>
</feature>
<feature type="transmembrane region" description="Helical" evidence="1">
    <location>
        <begin position="653"/>
        <end position="676"/>
    </location>
</feature>
<sequence>MGVDMRMNLSLGFNVFVTSVLFLLFFHIIFIGLWYIGLVSRVAGRRPAILTILQNCAVLSVACCVFYSHCGNRAILRDRQLVRRNSWFNFWKKDERNTWLSKFLRMNELKDQVCSSWFAPVGSASDYPLLSKWVIYGELACNGACAGPSDEISPLYSLWATFIGLYIANYVVERSTGWALTHPLSVEEHQKSKEKQMKPHFLDMVPWYSGTSADLFKTVFDLLVSVTVFVGRFDMRMMQAAMDKVHDGAEQKDLLYDNFVEKDDLWFDFMADTGDGGNSSYSVARLLAQPSININRDGSMLKLPRGDLLLIGGDLAYPNPSAFTYERRLFCPFEYALQPPPWSKQEHIAVDKPELPRGVSELKNYDGPQCFVIPGNHDWFDGLHTFMRYICHKSWLGGWFMPQKKSYFALQLPKRWWVFGFDLALHGDIDVYQFKFFTELIKNKVRNGDSVIIMTHEPNWLLDWYWNDVSGKNVAHLICDYLKGRCKLRVAGDLHHYMRHSFIKTDGPVPVQHLIVNGCGGAFLHPTHTFSNFKKFCGVSYETKAAYPSFEDSSRIALGNILKFRKKNWQFDFIGGIIYFILVFSMFPQCKLGHILREDSFSGHVGSFLQTVWNAFMYMLARSYVSLAGALLLLIVAVTFVPSKVSRKKRLMIGVLHVSAHLAAALILMLLLELGVEMCIQHKLLGTSEKDTRNSQLLAYPFSLSTSSSSLSLSLSKKFSILRGPRALLDQFLLGGFGVPRWFLDNGGGLVYVAILATTTVVWFIGSNLKECMYIVWILVAAVYHLPSFQSMGVDMRMNLSLGFNVFVTSVLFLLFFHIIFIGLWYIGLVSRVAGRRPAILTILQNCAVLSVACCVFYSHCGNRAILRDRQLVRRNSWFNFWKKDERNTWLSKFLRMNELKDQVCSSWFAPVGSASDYPLLSKWVIYGELACNGACAGPSDEISPLYSLWATFIGLYIANYVVERSTGWALTHPLSVEEHQKSKEKQMKPHFLDMVPWYSGTSADLFKTVFDLLVSVTVFVGRFDMRMMQAAMDKVHDGAEQKDLLYDNFVEKDDLWFDFMADTGDGGNSSYSVARLLAQPSININRDGSMLKLPRGDLLLIGGDLAYPNPSAFTYERRLFCPFEYALQPPPWSKQEHIAVDKPELPRGVSELKNYDGPQCFVIPGNHDWFDGLHTFMRYICHKSWLGGWFMPQKKSYFALQLPKRWWVFGFDLALHGDIDVYQFKFFTELIKNKVRDGDSVIIMTHEPNWLLDWYWNDVSGKNVAHLICDYLKGRCKLRVAGDLHHYMRHSFIKTDGPVPVQHLIVNGCGGAFLHPTHTFSNFKKFCGVSYETKAAYPSFEDSSRIALGNILKFRKKNWQFDFIGGIIYFILVFSMFPQCKLGHILREDSFSGHVGSFFQTVWNAFMYMLGRSYVSLAGAVLLLIVAVTFVPSKVSRKKRLMIGVLHVSAHLAAALILMLLLELGVEMCVQHKLLGTSGEPLLSVTGFCHSLLYLFV</sequence>
<proteinExistence type="predicted"/>
<dbReference type="InterPro" id="IPR004843">
    <property type="entry name" value="Calcineurin-like_PHP"/>
</dbReference>
<accession>A0A540K7X6</accession>
<dbReference type="Gene3D" id="3.60.21.10">
    <property type="match status" value="2"/>
</dbReference>
<organism evidence="3 4">
    <name type="scientific">Malus baccata</name>
    <name type="common">Siberian crab apple</name>
    <name type="synonym">Pyrus baccata</name>
    <dbReference type="NCBI Taxonomy" id="106549"/>
    <lineage>
        <taxon>Eukaryota</taxon>
        <taxon>Viridiplantae</taxon>
        <taxon>Streptophyta</taxon>
        <taxon>Embryophyta</taxon>
        <taxon>Tracheophyta</taxon>
        <taxon>Spermatophyta</taxon>
        <taxon>Magnoliopsida</taxon>
        <taxon>eudicotyledons</taxon>
        <taxon>Gunneridae</taxon>
        <taxon>Pentapetalae</taxon>
        <taxon>rosids</taxon>
        <taxon>fabids</taxon>
        <taxon>Rosales</taxon>
        <taxon>Rosaceae</taxon>
        <taxon>Amygdaloideae</taxon>
        <taxon>Maleae</taxon>
        <taxon>Malus</taxon>
    </lineage>
</organism>
<feature type="domain" description="Calcineurin-like phosphoesterase" evidence="2">
    <location>
        <begin position="269"/>
        <end position="470"/>
    </location>
</feature>
<keyword evidence="1" id="KW-1133">Transmembrane helix</keyword>
<feature type="transmembrane region" description="Helical" evidence="1">
    <location>
        <begin position="772"/>
        <end position="790"/>
    </location>
</feature>
<dbReference type="Pfam" id="PF00149">
    <property type="entry name" value="Metallophos"/>
    <property type="match status" value="2"/>
</dbReference>
<evidence type="ECO:0000313" key="3">
    <source>
        <dbReference type="EMBL" id="TQD70290.1"/>
    </source>
</evidence>
<evidence type="ECO:0000256" key="1">
    <source>
        <dbReference type="SAM" id="Phobius"/>
    </source>
</evidence>
<feature type="transmembrane region" description="Helical" evidence="1">
    <location>
        <begin position="1415"/>
        <end position="1432"/>
    </location>
</feature>
<feature type="domain" description="Calcineurin-like phosphoesterase" evidence="2">
    <location>
        <begin position="1060"/>
        <end position="1261"/>
    </location>
</feature>
<keyword evidence="1" id="KW-0472">Membrane</keyword>
<feature type="transmembrane region" description="Helical" evidence="1">
    <location>
        <begin position="48"/>
        <end position="70"/>
    </location>
</feature>
<feature type="transmembrane region" description="Helical" evidence="1">
    <location>
        <begin position="12"/>
        <end position="36"/>
    </location>
</feature>
<keyword evidence="1" id="KW-0812">Transmembrane</keyword>
<dbReference type="EMBL" id="VIEB01001870">
    <property type="protein sequence ID" value="TQD70290.1"/>
    <property type="molecule type" value="Genomic_DNA"/>
</dbReference>
<feature type="transmembrane region" description="Helical" evidence="1">
    <location>
        <begin position="839"/>
        <end position="859"/>
    </location>
</feature>
<name>A0A540K7X6_MALBA</name>
<dbReference type="SUPFAM" id="SSF56300">
    <property type="entry name" value="Metallo-dependent phosphatases"/>
    <property type="match status" value="2"/>
</dbReference>
<evidence type="ECO:0000313" key="4">
    <source>
        <dbReference type="Proteomes" id="UP000315295"/>
    </source>
</evidence>
<gene>
    <name evidence="3" type="ORF">C1H46_044179</name>
</gene>
<feature type="transmembrane region" description="Helical" evidence="1">
    <location>
        <begin position="616"/>
        <end position="641"/>
    </location>
</feature>